<keyword evidence="3" id="KW-1185">Reference proteome</keyword>
<feature type="domain" description="YqcC-like" evidence="1">
    <location>
        <begin position="7"/>
        <end position="100"/>
    </location>
</feature>
<proteinExistence type="predicted"/>
<protein>
    <submittedName>
        <fullName evidence="2">YqcC family protein</fullName>
    </submittedName>
</protein>
<dbReference type="InterPro" id="IPR036814">
    <property type="entry name" value="YqcC-like_sf"/>
</dbReference>
<dbReference type="PANTHER" id="PTHR39586:SF1">
    <property type="entry name" value="CYTOPLASMIC PROTEIN"/>
    <property type="match status" value="1"/>
</dbReference>
<evidence type="ECO:0000313" key="2">
    <source>
        <dbReference type="EMBL" id="NMH64574.1"/>
    </source>
</evidence>
<dbReference type="RefSeq" id="WP_169563242.1">
    <property type="nucleotide sequence ID" value="NZ_JAAXYH010000002.1"/>
</dbReference>
<evidence type="ECO:0000313" key="3">
    <source>
        <dbReference type="Proteomes" id="UP000737113"/>
    </source>
</evidence>
<dbReference type="EMBL" id="JAAXYH010000002">
    <property type="protein sequence ID" value="NMH64574.1"/>
    <property type="molecule type" value="Genomic_DNA"/>
</dbReference>
<dbReference type="InterPro" id="IPR023376">
    <property type="entry name" value="YqcC-like_dom"/>
</dbReference>
<evidence type="ECO:0000259" key="1">
    <source>
        <dbReference type="Pfam" id="PF04287"/>
    </source>
</evidence>
<name>A0A972FZT2_9GAMM</name>
<dbReference type="PANTHER" id="PTHR39586">
    <property type="entry name" value="CYTOPLASMIC PROTEIN-RELATED"/>
    <property type="match status" value="1"/>
</dbReference>
<dbReference type="AlphaFoldDB" id="A0A972FZT2"/>
<sequence length="106" mass="11865">MHYAQTLALLGDIEAELKALEFWSEVRPSAAAMASTAPFCCDLMPMEHWLQFIFLPRMHRLIEMEQPLPTKIAIAPMGKHVWAGLASHKALIGILNDLDVLLNEPS</sequence>
<gene>
    <name evidence="2" type="ORF">HC757_05250</name>
</gene>
<dbReference type="PIRSF" id="PIRSF006257">
    <property type="entry name" value="UCP006257"/>
    <property type="match status" value="1"/>
</dbReference>
<organism evidence="2 3">
    <name type="scientific">Shewanella salipaludis</name>
    <dbReference type="NCBI Taxonomy" id="2723052"/>
    <lineage>
        <taxon>Bacteria</taxon>
        <taxon>Pseudomonadati</taxon>
        <taxon>Pseudomonadota</taxon>
        <taxon>Gammaproteobacteria</taxon>
        <taxon>Alteromonadales</taxon>
        <taxon>Shewanellaceae</taxon>
        <taxon>Shewanella</taxon>
    </lineage>
</organism>
<dbReference type="Proteomes" id="UP000737113">
    <property type="component" value="Unassembled WGS sequence"/>
</dbReference>
<accession>A0A972FZT2</accession>
<reference evidence="2" key="1">
    <citation type="submission" date="2020-04" db="EMBL/GenBank/DDBJ databases">
        <title>Description of Shewanella salipaludis sp. nov., isolated from a salt marsh.</title>
        <authorList>
            <person name="Park S."/>
            <person name="Yoon J.-H."/>
        </authorList>
    </citation>
    <scope>NUCLEOTIDE SEQUENCE</scope>
    <source>
        <strain evidence="2">SHSM-M6</strain>
    </source>
</reference>
<dbReference type="Gene3D" id="1.20.1440.40">
    <property type="entry name" value="YqcC-like"/>
    <property type="match status" value="1"/>
</dbReference>
<dbReference type="SUPFAM" id="SSF158452">
    <property type="entry name" value="YqcC-like"/>
    <property type="match status" value="1"/>
</dbReference>
<dbReference type="GO" id="GO:0044010">
    <property type="term" value="P:single-species biofilm formation"/>
    <property type="evidence" value="ECO:0007669"/>
    <property type="project" value="TreeGrafter"/>
</dbReference>
<comment type="caution">
    <text evidence="2">The sequence shown here is derived from an EMBL/GenBank/DDBJ whole genome shotgun (WGS) entry which is preliminary data.</text>
</comment>
<dbReference type="Pfam" id="PF04287">
    <property type="entry name" value="DUF446"/>
    <property type="match status" value="1"/>
</dbReference>
<dbReference type="InterPro" id="IPR007384">
    <property type="entry name" value="UCP006257"/>
</dbReference>